<dbReference type="GO" id="GO:0006352">
    <property type="term" value="P:DNA-templated transcription initiation"/>
    <property type="evidence" value="ECO:0007669"/>
    <property type="project" value="InterPro"/>
</dbReference>
<keyword evidence="5" id="KW-0805">Transcription regulation</keyword>
<sequence length="366" mass="42214">MATLSDKQSEEKKQEQDAVELIQLSNDELISFLQQKALGNPLMEVKINKEFDARAGVERPVMYHPDKDDTDDRASLMEQIPEAMPTLDTFLLEQIHLTMRDTPLRDLVIFLVEFINPEGYVTIDLHKAAEMNQVEDIQMLDALTLMQQLDPPGIGARNLQECLLLQTERDEQSPAIAYYILESFFEELTNKDWSGIAEKAGITVEEVKAVFHYAQTLNPKPGASYSENISVYDRPDLYLQEADGQNIVKYNELGFPYIVYQKEYYEDMLELEDDDVRIFLDEKKAEWEIIRKEMHERKETLLKVAEALVETQAEFFAHKGDLNPVDMDALAVRLNKSSEYIRMAVQNKKIETERGTFPLLFLCGEL</sequence>
<dbReference type="RefSeq" id="WP_087030137.1">
    <property type="nucleotide sequence ID" value="NZ_FJNE01000001.1"/>
</dbReference>
<dbReference type="InterPro" id="IPR038709">
    <property type="entry name" value="RpoN_core-bd_sf"/>
</dbReference>
<dbReference type="GO" id="GO:0003677">
    <property type="term" value="F:DNA binding"/>
    <property type="evidence" value="ECO:0007669"/>
    <property type="project" value="UniProtKB-KW"/>
</dbReference>
<evidence type="ECO:0000256" key="2">
    <source>
        <dbReference type="ARBA" id="ARBA00022478"/>
    </source>
</evidence>
<dbReference type="PANTHER" id="PTHR32248:SF4">
    <property type="entry name" value="RNA POLYMERASE SIGMA-54 FACTOR"/>
    <property type="match status" value="1"/>
</dbReference>
<protein>
    <submittedName>
        <fullName evidence="11">Rna polymerase sigma factor 54</fullName>
    </submittedName>
</protein>
<keyword evidence="6" id="KW-0731">Sigma factor</keyword>
<keyword evidence="7" id="KW-0238">DNA-binding</keyword>
<comment type="similarity">
    <text evidence="1">Belongs to the sigma-54 factor family.</text>
</comment>
<dbReference type="STRING" id="140314.SAMN04488076_10280"/>
<evidence type="ECO:0000256" key="1">
    <source>
        <dbReference type="ARBA" id="ARBA00008798"/>
    </source>
</evidence>
<reference evidence="11 12" key="1">
    <citation type="submission" date="2016-02" db="EMBL/GenBank/DDBJ databases">
        <authorList>
            <person name="Wen L."/>
            <person name="He K."/>
            <person name="Yang H."/>
        </authorList>
    </citation>
    <scope>NUCLEOTIDE SEQUENCE [LARGE SCALE GENOMIC DNA]</scope>
    <source>
        <strain evidence="11">Trichococcus palustris</strain>
    </source>
</reference>
<dbReference type="GO" id="GO:0000428">
    <property type="term" value="C:DNA-directed RNA polymerase complex"/>
    <property type="evidence" value="ECO:0007669"/>
    <property type="project" value="UniProtKB-KW"/>
</dbReference>
<evidence type="ECO:0000259" key="9">
    <source>
        <dbReference type="Pfam" id="PF04552"/>
    </source>
</evidence>
<dbReference type="InterPro" id="IPR000394">
    <property type="entry name" value="RNA_pol_sigma_54"/>
</dbReference>
<dbReference type="GO" id="GO:0016987">
    <property type="term" value="F:sigma factor activity"/>
    <property type="evidence" value="ECO:0007669"/>
    <property type="project" value="UniProtKB-KW"/>
</dbReference>
<dbReference type="Gene3D" id="1.10.10.1330">
    <property type="entry name" value="RNA polymerase sigma-54 factor, core-binding domain"/>
    <property type="match status" value="1"/>
</dbReference>
<evidence type="ECO:0000313" key="12">
    <source>
        <dbReference type="Proteomes" id="UP000242754"/>
    </source>
</evidence>
<name>A0A143Y4I7_9LACT</name>
<evidence type="ECO:0000256" key="3">
    <source>
        <dbReference type="ARBA" id="ARBA00022679"/>
    </source>
</evidence>
<evidence type="ECO:0000313" key="11">
    <source>
        <dbReference type="EMBL" id="CZQ81525.1"/>
    </source>
</evidence>
<dbReference type="InterPro" id="IPR007046">
    <property type="entry name" value="RNA_pol_sigma_54_core-bd"/>
</dbReference>
<evidence type="ECO:0000256" key="5">
    <source>
        <dbReference type="ARBA" id="ARBA00023015"/>
    </source>
</evidence>
<evidence type="ECO:0000256" key="4">
    <source>
        <dbReference type="ARBA" id="ARBA00022695"/>
    </source>
</evidence>
<dbReference type="PANTHER" id="PTHR32248">
    <property type="entry name" value="RNA POLYMERASE SIGMA-54 FACTOR"/>
    <property type="match status" value="1"/>
</dbReference>
<keyword evidence="3" id="KW-0808">Transferase</keyword>
<dbReference type="GO" id="GO:0001216">
    <property type="term" value="F:DNA-binding transcription activator activity"/>
    <property type="evidence" value="ECO:0007669"/>
    <property type="project" value="InterPro"/>
</dbReference>
<dbReference type="OrthoDB" id="9814402at2"/>
<accession>A0A143Y4I7</accession>
<evidence type="ECO:0000256" key="8">
    <source>
        <dbReference type="ARBA" id="ARBA00023163"/>
    </source>
</evidence>
<dbReference type="Pfam" id="PF04552">
    <property type="entry name" value="Sigma54_DBD"/>
    <property type="match status" value="1"/>
</dbReference>
<organism evidence="11 12">
    <name type="scientific">Trichococcus palustris</name>
    <dbReference type="NCBI Taxonomy" id="140314"/>
    <lineage>
        <taxon>Bacteria</taxon>
        <taxon>Bacillati</taxon>
        <taxon>Bacillota</taxon>
        <taxon>Bacilli</taxon>
        <taxon>Lactobacillales</taxon>
        <taxon>Carnobacteriaceae</taxon>
        <taxon>Trichococcus</taxon>
    </lineage>
</organism>
<dbReference type="GO" id="GO:0016779">
    <property type="term" value="F:nucleotidyltransferase activity"/>
    <property type="evidence" value="ECO:0007669"/>
    <property type="project" value="UniProtKB-KW"/>
</dbReference>
<feature type="domain" description="RNA polymerase sigma factor 54 core-binding" evidence="10">
    <location>
        <begin position="77"/>
        <end position="264"/>
    </location>
</feature>
<keyword evidence="12" id="KW-1185">Reference proteome</keyword>
<dbReference type="PRINTS" id="PR00045">
    <property type="entry name" value="SIGMA54FCT"/>
</dbReference>
<dbReference type="Proteomes" id="UP000242754">
    <property type="component" value="Unassembled WGS sequence"/>
</dbReference>
<keyword evidence="8" id="KW-0804">Transcription</keyword>
<dbReference type="PROSITE" id="PS50044">
    <property type="entry name" value="SIGMA54_3"/>
    <property type="match status" value="1"/>
</dbReference>
<evidence type="ECO:0000259" key="10">
    <source>
        <dbReference type="Pfam" id="PF04963"/>
    </source>
</evidence>
<dbReference type="AlphaFoldDB" id="A0A143Y4I7"/>
<keyword evidence="2" id="KW-0240">DNA-directed RNA polymerase</keyword>
<keyword evidence="4" id="KW-0548">Nucleotidyltransferase</keyword>
<dbReference type="EMBL" id="FJNE01000001">
    <property type="protein sequence ID" value="CZQ81525.1"/>
    <property type="molecule type" value="Genomic_DNA"/>
</dbReference>
<proteinExistence type="inferred from homology"/>
<dbReference type="Pfam" id="PF04963">
    <property type="entry name" value="Sigma54_CBD"/>
    <property type="match status" value="1"/>
</dbReference>
<evidence type="ECO:0000256" key="7">
    <source>
        <dbReference type="ARBA" id="ARBA00023125"/>
    </source>
</evidence>
<feature type="domain" description="RNA polymerase sigma factor 54 DNA-binding" evidence="9">
    <location>
        <begin position="279"/>
        <end position="361"/>
    </location>
</feature>
<dbReference type="InterPro" id="IPR007634">
    <property type="entry name" value="RNA_pol_sigma_54_DNA-bd"/>
</dbReference>
<evidence type="ECO:0000256" key="6">
    <source>
        <dbReference type="ARBA" id="ARBA00023082"/>
    </source>
</evidence>
<gene>
    <name evidence="11" type="ORF">Tpal_211</name>
</gene>